<keyword evidence="3" id="KW-0804">Transcription</keyword>
<proteinExistence type="predicted"/>
<dbReference type="PRINTS" id="PR00035">
    <property type="entry name" value="HTHGNTR"/>
</dbReference>
<dbReference type="SUPFAM" id="SSF46785">
    <property type="entry name" value="Winged helix' DNA-binding domain"/>
    <property type="match status" value="1"/>
</dbReference>
<keyword evidence="2" id="KW-0238">DNA-binding</keyword>
<evidence type="ECO:0000313" key="5">
    <source>
        <dbReference type="EMBL" id="EFG82076.1"/>
    </source>
</evidence>
<dbReference type="InterPro" id="IPR036390">
    <property type="entry name" value="WH_DNA-bd_sf"/>
</dbReference>
<evidence type="ECO:0000313" key="6">
    <source>
        <dbReference type="Proteomes" id="UP000006015"/>
    </source>
</evidence>
<name>A0ABP2ILK0_CORAM</name>
<evidence type="ECO:0000259" key="4">
    <source>
        <dbReference type="PROSITE" id="PS50949"/>
    </source>
</evidence>
<keyword evidence="1" id="KW-0805">Transcription regulation</keyword>
<comment type="caution">
    <text evidence="5">The sequence shown here is derived from an EMBL/GenBank/DDBJ whole genome shotgun (WGS) entry which is preliminary data.</text>
</comment>
<dbReference type="Gene3D" id="1.10.10.10">
    <property type="entry name" value="Winged helix-like DNA-binding domain superfamily/Winged helix DNA-binding domain"/>
    <property type="match status" value="1"/>
</dbReference>
<dbReference type="Gene3D" id="1.20.120.530">
    <property type="entry name" value="GntR ligand-binding domain-like"/>
    <property type="match status" value="1"/>
</dbReference>
<dbReference type="PANTHER" id="PTHR43537">
    <property type="entry name" value="TRANSCRIPTIONAL REGULATOR, GNTR FAMILY"/>
    <property type="match status" value="1"/>
</dbReference>
<dbReference type="Pfam" id="PF07729">
    <property type="entry name" value="FCD"/>
    <property type="match status" value="1"/>
</dbReference>
<dbReference type="InterPro" id="IPR000524">
    <property type="entry name" value="Tscrpt_reg_HTH_GntR"/>
</dbReference>
<reference evidence="5 6" key="1">
    <citation type="submission" date="2010-04" db="EMBL/GenBank/DDBJ databases">
        <authorList>
            <person name="Weinstock G."/>
            <person name="Sodergren E."/>
            <person name="Clifton S."/>
            <person name="Fulton L."/>
            <person name="Fulton B."/>
            <person name="Courtney L."/>
            <person name="Fronick C."/>
            <person name="Harrison M."/>
            <person name="Strong C."/>
            <person name="Farmer C."/>
            <person name="Delahaunty K."/>
            <person name="Markovic C."/>
            <person name="Hall O."/>
            <person name="Minx P."/>
            <person name="Tomlinson C."/>
            <person name="Mitreva M."/>
            <person name="Hou S."/>
            <person name="Wollam A."/>
            <person name="Pepin K.H."/>
            <person name="Johnson M."/>
            <person name="Bhonagiri V."/>
            <person name="Zhang X."/>
            <person name="Suruliraj S."/>
            <person name="Warren W."/>
            <person name="Chinwalla A."/>
            <person name="Mardis E.R."/>
            <person name="Wilson R.K."/>
        </authorList>
    </citation>
    <scope>NUCLEOTIDE SEQUENCE [LARGE SCALE GENOMIC DNA]</scope>
    <source>
        <strain evidence="5 6">DSM 20306</strain>
    </source>
</reference>
<dbReference type="SMART" id="SM00345">
    <property type="entry name" value="HTH_GNTR"/>
    <property type="match status" value="1"/>
</dbReference>
<sequence length="230" mass="25388">MHEQDSSSQAPKSGPIGPRLVEELRNLIVTGEVAPGEVLAELRVAERFGISKTPVREALHLLAAEGLITVLPKKGYLVRPMTSQDLREVTDVRMLLEPHAASEAARLADGEAVARMKALVDLQREASETDPVKAMHYAREFHGAIAVASRNSRISAQLLRCFDETARAHYVIPELQAHMHNDDELAEHEAIMDAISRGDAEAALEATKKHLRTIRSVTTQRLERGSALWQ</sequence>
<evidence type="ECO:0000256" key="1">
    <source>
        <dbReference type="ARBA" id="ARBA00023015"/>
    </source>
</evidence>
<feature type="domain" description="HTH gntR-type" evidence="4">
    <location>
        <begin position="14"/>
        <end position="81"/>
    </location>
</feature>
<dbReference type="SMART" id="SM00895">
    <property type="entry name" value="FCD"/>
    <property type="match status" value="1"/>
</dbReference>
<accession>A0ABP2ILK0</accession>
<dbReference type="PROSITE" id="PS50949">
    <property type="entry name" value="HTH_GNTR"/>
    <property type="match status" value="1"/>
</dbReference>
<dbReference type="Proteomes" id="UP000006015">
    <property type="component" value="Unassembled WGS sequence"/>
</dbReference>
<dbReference type="CDD" id="cd07377">
    <property type="entry name" value="WHTH_GntR"/>
    <property type="match status" value="1"/>
</dbReference>
<dbReference type="EMBL" id="ADNS01000004">
    <property type="protein sequence ID" value="EFG82076.1"/>
    <property type="molecule type" value="Genomic_DNA"/>
</dbReference>
<evidence type="ECO:0000256" key="2">
    <source>
        <dbReference type="ARBA" id="ARBA00023125"/>
    </source>
</evidence>
<evidence type="ECO:0000256" key="3">
    <source>
        <dbReference type="ARBA" id="ARBA00023163"/>
    </source>
</evidence>
<dbReference type="InterPro" id="IPR011711">
    <property type="entry name" value="GntR_C"/>
</dbReference>
<dbReference type="SUPFAM" id="SSF48008">
    <property type="entry name" value="GntR ligand-binding domain-like"/>
    <property type="match status" value="1"/>
</dbReference>
<dbReference type="PANTHER" id="PTHR43537:SF5">
    <property type="entry name" value="UXU OPERON TRANSCRIPTIONAL REGULATOR"/>
    <property type="match status" value="1"/>
</dbReference>
<protein>
    <submittedName>
        <fullName evidence="5">FCD domain protein</fullName>
    </submittedName>
</protein>
<keyword evidence="6" id="KW-1185">Reference proteome</keyword>
<dbReference type="InterPro" id="IPR036388">
    <property type="entry name" value="WH-like_DNA-bd_sf"/>
</dbReference>
<dbReference type="InterPro" id="IPR008920">
    <property type="entry name" value="TF_FadR/GntR_C"/>
</dbReference>
<dbReference type="Pfam" id="PF00392">
    <property type="entry name" value="GntR"/>
    <property type="match status" value="1"/>
</dbReference>
<dbReference type="RefSeq" id="WP_003846459.1">
    <property type="nucleotide sequence ID" value="NZ_CP009244.1"/>
</dbReference>
<organism evidence="5 6">
    <name type="scientific">Corynebacterium ammoniagenes DSM 20306</name>
    <dbReference type="NCBI Taxonomy" id="649754"/>
    <lineage>
        <taxon>Bacteria</taxon>
        <taxon>Bacillati</taxon>
        <taxon>Actinomycetota</taxon>
        <taxon>Actinomycetes</taxon>
        <taxon>Mycobacteriales</taxon>
        <taxon>Corynebacteriaceae</taxon>
        <taxon>Corynebacterium</taxon>
    </lineage>
</organism>
<gene>
    <name evidence="5" type="ORF">HMPREF0281_00783</name>
</gene>